<evidence type="ECO:0000256" key="9">
    <source>
        <dbReference type="SAM" id="MobiDB-lite"/>
    </source>
</evidence>
<feature type="transmembrane region" description="Helical" evidence="10">
    <location>
        <begin position="306"/>
        <end position="327"/>
    </location>
</feature>
<dbReference type="InterPro" id="IPR003663">
    <property type="entry name" value="Sugar/inositol_transpt"/>
</dbReference>
<reference evidence="12 13" key="1">
    <citation type="submission" date="2017-07" db="EMBL/GenBank/DDBJ databases">
        <title>Genome sequence of the Sordaria macrospora wild type strain R19027.</title>
        <authorList>
            <person name="Nowrousian M."/>
            <person name="Teichert I."/>
            <person name="Kueck U."/>
        </authorList>
    </citation>
    <scope>NUCLEOTIDE SEQUENCE [LARGE SCALE GENOMIC DNA]</scope>
    <source>
        <strain evidence="12 13">R19027</strain>
        <tissue evidence="12">Mycelium</tissue>
    </source>
</reference>
<evidence type="ECO:0000256" key="6">
    <source>
        <dbReference type="ARBA" id="ARBA00023136"/>
    </source>
</evidence>
<dbReference type="NCBIfam" id="TIGR00879">
    <property type="entry name" value="SP"/>
    <property type="match status" value="1"/>
</dbReference>
<feature type="transmembrane region" description="Helical" evidence="10">
    <location>
        <begin position="154"/>
        <end position="175"/>
    </location>
</feature>
<dbReference type="Pfam" id="PF00083">
    <property type="entry name" value="Sugar_tr"/>
    <property type="match status" value="1"/>
</dbReference>
<feature type="transmembrane region" description="Helical" evidence="10">
    <location>
        <begin position="6"/>
        <end position="23"/>
    </location>
</feature>
<comment type="caution">
    <text evidence="12">The sequence shown here is derived from an EMBL/GenBank/DDBJ whole genome shotgun (WGS) entry which is preliminary data.</text>
</comment>
<keyword evidence="5 10" id="KW-1133">Transmembrane helix</keyword>
<dbReference type="EMBL" id="NMPR01000006">
    <property type="protein sequence ID" value="KAA8636115.1"/>
    <property type="molecule type" value="Genomic_DNA"/>
</dbReference>
<evidence type="ECO:0000256" key="10">
    <source>
        <dbReference type="SAM" id="Phobius"/>
    </source>
</evidence>
<dbReference type="Gene3D" id="1.20.1250.20">
    <property type="entry name" value="MFS general substrate transporter like domains"/>
    <property type="match status" value="1"/>
</dbReference>
<dbReference type="PRINTS" id="PR00171">
    <property type="entry name" value="SUGRTRNSPORT"/>
</dbReference>
<dbReference type="Proteomes" id="UP000433876">
    <property type="component" value="Unassembled WGS sequence"/>
</dbReference>
<evidence type="ECO:0000256" key="5">
    <source>
        <dbReference type="ARBA" id="ARBA00022989"/>
    </source>
</evidence>
<feature type="transmembrane region" description="Helical" evidence="10">
    <location>
        <begin position="339"/>
        <end position="360"/>
    </location>
</feature>
<feature type="transmembrane region" description="Helical" evidence="10">
    <location>
        <begin position="96"/>
        <end position="116"/>
    </location>
</feature>
<protein>
    <recommendedName>
        <fullName evidence="11">Major facilitator superfamily (MFS) profile domain-containing protein</fullName>
    </recommendedName>
</protein>
<proteinExistence type="inferred from homology"/>
<keyword evidence="6 10" id="KW-0472">Membrane</keyword>
<dbReference type="PROSITE" id="PS00216">
    <property type="entry name" value="SUGAR_TRANSPORT_1"/>
    <property type="match status" value="1"/>
</dbReference>
<feature type="transmembrane region" description="Helical" evidence="10">
    <location>
        <begin position="420"/>
        <end position="439"/>
    </location>
</feature>
<evidence type="ECO:0000259" key="11">
    <source>
        <dbReference type="PROSITE" id="PS50850"/>
    </source>
</evidence>
<dbReference type="GO" id="GO:0005351">
    <property type="term" value="F:carbohydrate:proton symporter activity"/>
    <property type="evidence" value="ECO:0007669"/>
    <property type="project" value="TreeGrafter"/>
</dbReference>
<dbReference type="GO" id="GO:0016020">
    <property type="term" value="C:membrane"/>
    <property type="evidence" value="ECO:0007669"/>
    <property type="project" value="UniProtKB-SubCell"/>
</dbReference>
<keyword evidence="3 8" id="KW-0813">Transport</keyword>
<feature type="transmembrane region" description="Helical" evidence="10">
    <location>
        <begin position="122"/>
        <end position="142"/>
    </location>
</feature>
<evidence type="ECO:0000313" key="13">
    <source>
        <dbReference type="Proteomes" id="UP000433876"/>
    </source>
</evidence>
<gene>
    <name evidence="12" type="ORF">SMACR_03597</name>
</gene>
<dbReference type="PANTHER" id="PTHR48022">
    <property type="entry name" value="PLASTIDIC GLUCOSE TRANSPORTER 4"/>
    <property type="match status" value="1"/>
</dbReference>
<keyword evidence="4 10" id="KW-0812">Transmembrane</keyword>
<dbReference type="InterPro" id="IPR005829">
    <property type="entry name" value="Sugar_transporter_CS"/>
</dbReference>
<dbReference type="InterPro" id="IPR020846">
    <property type="entry name" value="MFS_dom"/>
</dbReference>
<dbReference type="InterPro" id="IPR036259">
    <property type="entry name" value="MFS_trans_sf"/>
</dbReference>
<evidence type="ECO:0000313" key="12">
    <source>
        <dbReference type="EMBL" id="KAA8636115.1"/>
    </source>
</evidence>
<sequence length="537" mass="59544">MYKIGNIYFIAAVAVIGGALFGFDISSMSAIISTQPYLCQFNQLGRNEKNLCIGPTNDVQGGITAAMPGGSWLGALCSGFVSDTFGRKRSIQIGSVIWIIGSIVVCASVNIPMLVVGRIINGFSVGICSAQVPVYISELALPSKRGRLVGFQQWAITWGILIMFFICYGCSFMKGTAAFRVPWGLQAIPAALLFLGLIFLPESPRWLCKKDRWDEAKEVLTLVHGKGDPNSPWVHREMQEIRQMVEFERANADVSYFELLKPNMINRTSIGVFTQIWSQLTGMNVMMYYITYVFTMAGLADGSENAVLLPSGIQFVINVVMTIPALLWMDRWGRRPTLLVGAFFMCLWLCVNAGLFAVYSRPARPGEFTSPAESMAITGAPAKAIIASTYLFVASFAPTWGPVSWTYPPELYPLRLRGKAVALCTSANWAFNFALAYFVPPAFANITWKTYAIFATFCAAMFIHVFFMFPETANKPLEEVEEIFDDTKPGAIKYIGTPAWKTRNTRNLTLKQEHNDTLSSEEKAGFEEHAHKETTGR</sequence>
<organism evidence="12 13">
    <name type="scientific">Sordaria macrospora</name>
    <dbReference type="NCBI Taxonomy" id="5147"/>
    <lineage>
        <taxon>Eukaryota</taxon>
        <taxon>Fungi</taxon>
        <taxon>Dikarya</taxon>
        <taxon>Ascomycota</taxon>
        <taxon>Pezizomycotina</taxon>
        <taxon>Sordariomycetes</taxon>
        <taxon>Sordariomycetidae</taxon>
        <taxon>Sordariales</taxon>
        <taxon>Sordariaceae</taxon>
        <taxon>Sordaria</taxon>
    </lineage>
</organism>
<comment type="similarity">
    <text evidence="2 8">Belongs to the major facilitator superfamily. Sugar transporter (TC 2.A.1.1) family.</text>
</comment>
<dbReference type="PANTHER" id="PTHR48022:SF7">
    <property type="entry name" value="MAJOR FACILITATOR SUPERFAMILY (MFS) PROFILE DOMAIN-CONTAINING PROTEIN-RELATED"/>
    <property type="match status" value="1"/>
</dbReference>
<dbReference type="CDD" id="cd17356">
    <property type="entry name" value="MFS_HXT"/>
    <property type="match status" value="1"/>
</dbReference>
<evidence type="ECO:0000256" key="8">
    <source>
        <dbReference type="RuleBase" id="RU003346"/>
    </source>
</evidence>
<accession>A0A8S9A611</accession>
<dbReference type="InterPro" id="IPR005828">
    <property type="entry name" value="MFS_sugar_transport-like"/>
</dbReference>
<feature type="transmembrane region" description="Helical" evidence="10">
    <location>
        <begin position="181"/>
        <end position="200"/>
    </location>
</feature>
<evidence type="ECO:0000256" key="2">
    <source>
        <dbReference type="ARBA" id="ARBA00010992"/>
    </source>
</evidence>
<dbReference type="PROSITE" id="PS50850">
    <property type="entry name" value="MFS"/>
    <property type="match status" value="1"/>
</dbReference>
<evidence type="ECO:0000256" key="4">
    <source>
        <dbReference type="ARBA" id="ARBA00022692"/>
    </source>
</evidence>
<dbReference type="FunFam" id="1.20.1250.20:FF:000026">
    <property type="entry name" value="MFS quinate transporter QutD"/>
    <property type="match status" value="1"/>
</dbReference>
<evidence type="ECO:0000256" key="7">
    <source>
        <dbReference type="ARBA" id="ARBA00023180"/>
    </source>
</evidence>
<feature type="region of interest" description="Disordered" evidence="9">
    <location>
        <begin position="512"/>
        <end position="537"/>
    </location>
</feature>
<feature type="transmembrane region" description="Helical" evidence="10">
    <location>
        <begin position="380"/>
        <end position="400"/>
    </location>
</feature>
<dbReference type="VEuPathDB" id="FungiDB:SMAC_03597"/>
<name>A0A8S9A611_SORMA</name>
<feature type="transmembrane region" description="Helical" evidence="10">
    <location>
        <begin position="270"/>
        <end position="294"/>
    </location>
</feature>
<evidence type="ECO:0000256" key="3">
    <source>
        <dbReference type="ARBA" id="ARBA00022448"/>
    </source>
</evidence>
<comment type="subcellular location">
    <subcellularLocation>
        <location evidence="1">Membrane</location>
        <topology evidence="1">Multi-pass membrane protein</topology>
    </subcellularLocation>
</comment>
<dbReference type="PROSITE" id="PS00217">
    <property type="entry name" value="SUGAR_TRANSPORT_2"/>
    <property type="match status" value="1"/>
</dbReference>
<evidence type="ECO:0000256" key="1">
    <source>
        <dbReference type="ARBA" id="ARBA00004141"/>
    </source>
</evidence>
<dbReference type="AlphaFoldDB" id="A0A8S9A611"/>
<dbReference type="InterPro" id="IPR050360">
    <property type="entry name" value="MFS_Sugar_Transporters"/>
</dbReference>
<keyword evidence="7" id="KW-0325">Glycoprotein</keyword>
<feature type="transmembrane region" description="Helical" evidence="10">
    <location>
        <begin position="451"/>
        <end position="469"/>
    </location>
</feature>
<feature type="domain" description="Major facilitator superfamily (MFS) profile" evidence="11">
    <location>
        <begin position="10"/>
        <end position="473"/>
    </location>
</feature>
<dbReference type="SUPFAM" id="SSF103473">
    <property type="entry name" value="MFS general substrate transporter"/>
    <property type="match status" value="1"/>
</dbReference>